<evidence type="ECO:0000313" key="4">
    <source>
        <dbReference type="EMBL" id="MBM3273983.1"/>
    </source>
</evidence>
<dbReference type="InterPro" id="IPR037185">
    <property type="entry name" value="EmrE-like"/>
</dbReference>
<feature type="transmembrane region" description="Helical" evidence="2">
    <location>
        <begin position="128"/>
        <end position="145"/>
    </location>
</feature>
<dbReference type="Proteomes" id="UP000703893">
    <property type="component" value="Unassembled WGS sequence"/>
</dbReference>
<dbReference type="SUPFAM" id="SSF103481">
    <property type="entry name" value="Multidrug resistance efflux transporter EmrE"/>
    <property type="match status" value="1"/>
</dbReference>
<proteinExistence type="inferred from homology"/>
<dbReference type="AlphaFoldDB" id="A0A937X132"/>
<feature type="transmembrane region" description="Helical" evidence="2">
    <location>
        <begin position="71"/>
        <end position="88"/>
    </location>
</feature>
<protein>
    <submittedName>
        <fullName evidence="4">EamA family transporter</fullName>
    </submittedName>
</protein>
<feature type="domain" description="EamA" evidence="3">
    <location>
        <begin position="36"/>
        <end position="166"/>
    </location>
</feature>
<dbReference type="Pfam" id="PF00892">
    <property type="entry name" value="EamA"/>
    <property type="match status" value="1"/>
</dbReference>
<evidence type="ECO:0000259" key="3">
    <source>
        <dbReference type="Pfam" id="PF00892"/>
    </source>
</evidence>
<keyword evidence="2" id="KW-0472">Membrane</keyword>
<evidence type="ECO:0000256" key="2">
    <source>
        <dbReference type="SAM" id="Phobius"/>
    </source>
</evidence>
<name>A0A937X132_9BACT</name>
<dbReference type="EMBL" id="VGJX01000091">
    <property type="protein sequence ID" value="MBM3273983.1"/>
    <property type="molecule type" value="Genomic_DNA"/>
</dbReference>
<keyword evidence="2" id="KW-1133">Transmembrane helix</keyword>
<evidence type="ECO:0000313" key="5">
    <source>
        <dbReference type="Proteomes" id="UP000703893"/>
    </source>
</evidence>
<feature type="non-terminal residue" evidence="4">
    <location>
        <position position="215"/>
    </location>
</feature>
<comment type="similarity">
    <text evidence="1">Belongs to the EamA transporter family.</text>
</comment>
<feature type="transmembrane region" description="Helical" evidence="2">
    <location>
        <begin position="151"/>
        <end position="171"/>
    </location>
</feature>
<feature type="transmembrane region" description="Helical" evidence="2">
    <location>
        <begin position="94"/>
        <end position="116"/>
    </location>
</feature>
<evidence type="ECO:0000256" key="1">
    <source>
        <dbReference type="ARBA" id="ARBA00007362"/>
    </source>
</evidence>
<organism evidence="4 5">
    <name type="scientific">Candidatus Tanganyikabacteria bacterium</name>
    <dbReference type="NCBI Taxonomy" id="2961651"/>
    <lineage>
        <taxon>Bacteria</taxon>
        <taxon>Bacillati</taxon>
        <taxon>Candidatus Sericytochromatia</taxon>
        <taxon>Candidatus Tanganyikabacteria</taxon>
    </lineage>
</organism>
<feature type="transmembrane region" description="Helical" evidence="2">
    <location>
        <begin position="32"/>
        <end position="50"/>
    </location>
</feature>
<comment type="caution">
    <text evidence="4">The sequence shown here is derived from an EMBL/GenBank/DDBJ whole genome shotgun (WGS) entry which is preliminary data.</text>
</comment>
<keyword evidence="2" id="KW-0812">Transmembrane</keyword>
<accession>A0A937X132</accession>
<reference evidence="4 5" key="1">
    <citation type="submission" date="2019-03" db="EMBL/GenBank/DDBJ databases">
        <title>Lake Tanganyika Metagenome-Assembled Genomes (MAGs).</title>
        <authorList>
            <person name="Tran P."/>
        </authorList>
    </citation>
    <scope>NUCLEOTIDE SEQUENCE [LARGE SCALE GENOMIC DNA]</scope>
    <source>
        <strain evidence="4">K_DeepCast_65m_m2_236</strain>
    </source>
</reference>
<dbReference type="GO" id="GO:0016020">
    <property type="term" value="C:membrane"/>
    <property type="evidence" value="ECO:0007669"/>
    <property type="project" value="InterPro"/>
</dbReference>
<sequence length="215" mass="22705">MEHRSTSGLRYGERRQEAGGVALSFNSQGGNATQLLGILAIVGSCLAWALDNLTTQRLSERDPFSLMATKCMLVGPLGLALALASGHAPPARAGLIAAIAIGVFAWAGSMVCFALAMRHLGAAKVGSLLALSPFAGAIGSIVGLAERPTLAIGVAGLLMAIGAFCLARGHLAQLDGRDRRRLERLVRYMSRPPICTERLELLEDGRVYYGFKSAW</sequence>
<dbReference type="InterPro" id="IPR000620">
    <property type="entry name" value="EamA_dom"/>
</dbReference>
<gene>
    <name evidence="4" type="ORF">FJZ00_02430</name>
</gene>